<evidence type="ECO:0000313" key="3">
    <source>
        <dbReference type="Proteomes" id="UP001159363"/>
    </source>
</evidence>
<feature type="compositionally biased region" description="Basic and acidic residues" evidence="1">
    <location>
        <begin position="145"/>
        <end position="158"/>
    </location>
</feature>
<organism evidence="2 3">
    <name type="scientific">Dryococelus australis</name>
    <dbReference type="NCBI Taxonomy" id="614101"/>
    <lineage>
        <taxon>Eukaryota</taxon>
        <taxon>Metazoa</taxon>
        <taxon>Ecdysozoa</taxon>
        <taxon>Arthropoda</taxon>
        <taxon>Hexapoda</taxon>
        <taxon>Insecta</taxon>
        <taxon>Pterygota</taxon>
        <taxon>Neoptera</taxon>
        <taxon>Polyneoptera</taxon>
        <taxon>Phasmatodea</taxon>
        <taxon>Verophasmatodea</taxon>
        <taxon>Anareolatae</taxon>
        <taxon>Phasmatidae</taxon>
        <taxon>Eurycanthinae</taxon>
        <taxon>Dryococelus</taxon>
    </lineage>
</organism>
<name>A0ABQ9HCA1_9NEOP</name>
<proteinExistence type="predicted"/>
<evidence type="ECO:0000313" key="2">
    <source>
        <dbReference type="EMBL" id="KAJ8881875.1"/>
    </source>
</evidence>
<reference evidence="2 3" key="1">
    <citation type="submission" date="2023-02" db="EMBL/GenBank/DDBJ databases">
        <title>LHISI_Scaffold_Assembly.</title>
        <authorList>
            <person name="Stuart O.P."/>
            <person name="Cleave R."/>
            <person name="Magrath M.J.L."/>
            <person name="Mikheyev A.S."/>
        </authorList>
    </citation>
    <scope>NUCLEOTIDE SEQUENCE [LARGE SCALE GENOMIC DNA]</scope>
    <source>
        <strain evidence="2">Daus_M_001</strain>
        <tissue evidence="2">Leg muscle</tissue>
    </source>
</reference>
<accession>A0ABQ9HCA1</accession>
<dbReference type="EMBL" id="JARBHB010000006">
    <property type="protein sequence ID" value="KAJ8881875.1"/>
    <property type="molecule type" value="Genomic_DNA"/>
</dbReference>
<protein>
    <submittedName>
        <fullName evidence="2">Uncharacterized protein</fullName>
    </submittedName>
</protein>
<dbReference type="Proteomes" id="UP001159363">
    <property type="component" value="Chromosome 5"/>
</dbReference>
<sequence>MEGVAVMESVVYWTRCWENLWKCKSRNERVGETGDPRVNPPTSGIVQHDSHIHTNVQESKPNSIAPSVVRNINDTLAASIATISAPATARCSNVEVDRWLEEQEVVYFRKTTSINLCRRADLTYPSLGGRQSREIRSPRRGGSSARDDWPVEALEGKRAAPPNSPRRLDNGSCRGDSWCGSTGGGGDRWRGTRYSVLEALYKLSLSAVGFSHVGIVEDDDVGRRVFSGISLSPHPLIPTLLYTHLIALIGS</sequence>
<gene>
    <name evidence="2" type="ORF">PR048_018361</name>
</gene>
<keyword evidence="3" id="KW-1185">Reference proteome</keyword>
<feature type="region of interest" description="Disordered" evidence="1">
    <location>
        <begin position="128"/>
        <end position="172"/>
    </location>
</feature>
<comment type="caution">
    <text evidence="2">The sequence shown here is derived from an EMBL/GenBank/DDBJ whole genome shotgun (WGS) entry which is preliminary data.</text>
</comment>
<evidence type="ECO:0000256" key="1">
    <source>
        <dbReference type="SAM" id="MobiDB-lite"/>
    </source>
</evidence>